<feature type="compositionally biased region" description="Polar residues" evidence="4">
    <location>
        <begin position="842"/>
        <end position="860"/>
    </location>
</feature>
<accession>F4P6A3</accession>
<dbReference type="HOGENOM" id="CLU_239938_0_0_1"/>
<dbReference type="FunCoup" id="F4P6A3">
    <property type="interactions" value="214"/>
</dbReference>
<dbReference type="GO" id="GO:1904263">
    <property type="term" value="P:positive regulation of TORC1 signaling"/>
    <property type="evidence" value="ECO:0000318"/>
    <property type="project" value="GO_Central"/>
</dbReference>
<feature type="region of interest" description="Disordered" evidence="4">
    <location>
        <begin position="607"/>
        <end position="633"/>
    </location>
</feature>
<keyword evidence="7" id="KW-1185">Reference proteome</keyword>
<dbReference type="RefSeq" id="XP_006680011.1">
    <property type="nucleotide sequence ID" value="XM_006679948.1"/>
</dbReference>
<dbReference type="PROSITE" id="PS50082">
    <property type="entry name" value="WD_REPEATS_2"/>
    <property type="match status" value="3"/>
</dbReference>
<evidence type="ECO:0000313" key="6">
    <source>
        <dbReference type="EMBL" id="EGF79314.1"/>
    </source>
</evidence>
<evidence type="ECO:0000256" key="1">
    <source>
        <dbReference type="ARBA" id="ARBA00022574"/>
    </source>
</evidence>
<dbReference type="SUPFAM" id="SSF50978">
    <property type="entry name" value="WD40 repeat-like"/>
    <property type="match status" value="1"/>
</dbReference>
<feature type="region of interest" description="Disordered" evidence="4">
    <location>
        <begin position="401"/>
        <end position="430"/>
    </location>
</feature>
<feature type="repeat" description="WD" evidence="3">
    <location>
        <begin position="82"/>
        <end position="124"/>
    </location>
</feature>
<dbReference type="GO" id="GO:0035859">
    <property type="term" value="C:Seh1-associated complex"/>
    <property type="evidence" value="ECO:0000318"/>
    <property type="project" value="GO_Central"/>
</dbReference>
<dbReference type="Pfam" id="PF00400">
    <property type="entry name" value="WD40"/>
    <property type="match status" value="2"/>
</dbReference>
<evidence type="ECO:0000256" key="3">
    <source>
        <dbReference type="PROSITE-ProRule" id="PRU00221"/>
    </source>
</evidence>
<feature type="compositionally biased region" description="Polar residues" evidence="4">
    <location>
        <begin position="418"/>
        <end position="427"/>
    </location>
</feature>
<dbReference type="InterPro" id="IPR036322">
    <property type="entry name" value="WD40_repeat_dom_sf"/>
</dbReference>
<dbReference type="GO" id="GO:0034198">
    <property type="term" value="P:cellular response to amino acid starvation"/>
    <property type="evidence" value="ECO:0000318"/>
    <property type="project" value="GO_Central"/>
</dbReference>
<reference evidence="6 7" key="1">
    <citation type="submission" date="2009-12" db="EMBL/GenBank/DDBJ databases">
        <title>The draft genome of Batrachochytrium dendrobatidis.</title>
        <authorList>
            <consortium name="US DOE Joint Genome Institute (JGI-PGF)"/>
            <person name="Kuo A."/>
            <person name="Salamov A."/>
            <person name="Schmutz J."/>
            <person name="Lucas S."/>
            <person name="Pitluck S."/>
            <person name="Rosenblum E."/>
            <person name="Stajich J."/>
            <person name="Eisen M."/>
            <person name="Grigoriev I.V."/>
        </authorList>
    </citation>
    <scope>NUCLEOTIDE SEQUENCE [LARGE SCALE GENOMIC DNA]</scope>
    <source>
        <strain evidence="7">JAM81 / FGSC 10211</strain>
    </source>
</reference>
<dbReference type="SMART" id="SM00320">
    <property type="entry name" value="WD40"/>
    <property type="match status" value="5"/>
</dbReference>
<protein>
    <recommendedName>
        <fullName evidence="5">WDR59/RTC1-like RING zinc finger domain-containing protein</fullName>
    </recommendedName>
</protein>
<dbReference type="InterPro" id="IPR001680">
    <property type="entry name" value="WD40_rpt"/>
</dbReference>
<name>F4P6A3_BATDJ</name>
<dbReference type="InParanoid" id="F4P6A3"/>
<dbReference type="InterPro" id="IPR019775">
    <property type="entry name" value="WD40_repeat_CS"/>
</dbReference>
<dbReference type="STRING" id="684364.F4P6A3"/>
<dbReference type="InterPro" id="IPR049567">
    <property type="entry name" value="WDR59-like"/>
</dbReference>
<feature type="compositionally biased region" description="Low complexity" evidence="4">
    <location>
        <begin position="899"/>
        <end position="908"/>
    </location>
</feature>
<dbReference type="Proteomes" id="UP000007241">
    <property type="component" value="Unassembled WGS sequence"/>
</dbReference>
<keyword evidence="2" id="KW-0677">Repeat</keyword>
<dbReference type="PANTHER" id="PTHR46170">
    <property type="entry name" value="GATOR COMPLEX PROTEIN WDR59"/>
    <property type="match status" value="1"/>
</dbReference>
<organism evidence="6 7">
    <name type="scientific">Batrachochytrium dendrobatidis (strain JAM81 / FGSC 10211)</name>
    <name type="common">Frog chytrid fungus</name>
    <dbReference type="NCBI Taxonomy" id="684364"/>
    <lineage>
        <taxon>Eukaryota</taxon>
        <taxon>Fungi</taxon>
        <taxon>Fungi incertae sedis</taxon>
        <taxon>Chytridiomycota</taxon>
        <taxon>Chytridiomycota incertae sedis</taxon>
        <taxon>Chytridiomycetes</taxon>
        <taxon>Rhizophydiales</taxon>
        <taxon>Rhizophydiales incertae sedis</taxon>
        <taxon>Batrachochytrium</taxon>
    </lineage>
</organism>
<feature type="repeat" description="WD" evidence="3">
    <location>
        <begin position="170"/>
        <end position="212"/>
    </location>
</feature>
<dbReference type="GO" id="GO:0035591">
    <property type="term" value="F:signaling adaptor activity"/>
    <property type="evidence" value="ECO:0000318"/>
    <property type="project" value="GO_Central"/>
</dbReference>
<feature type="compositionally biased region" description="Polar residues" evidence="4">
    <location>
        <begin position="614"/>
        <end position="626"/>
    </location>
</feature>
<keyword evidence="1 3" id="KW-0853">WD repeat</keyword>
<dbReference type="OrthoDB" id="311712at2759"/>
<evidence type="ECO:0000313" key="7">
    <source>
        <dbReference type="Proteomes" id="UP000007241"/>
    </source>
</evidence>
<evidence type="ECO:0000256" key="2">
    <source>
        <dbReference type="ARBA" id="ARBA00022737"/>
    </source>
</evidence>
<dbReference type="GeneID" id="18240779"/>
<sequence length="1732" mass="192359">MIRKRGLYILNLERPYEQPRFLQHLTKWDVADVQWNPHNSRSNWIATTSNQKTLIWNIARGAPTAGSTQSVAPSQNNVELIINKHTRAVSDIHWSPFHPESIATCSYDAYIHLWDLRQSTVKPSMSFSSWTVGATQVKYNRINEWIIASSHDTDVRIWDARKGSSPLTLITAHMTKIYGIDWSRNNENELITCSQDKLVKFWNTSQPRMCQSTIVTTAPIWRARYTPFGNAVITMPQRKNNDLYLWSCQNRTSPLYTFSGDNDVPAEFVWRCIDGHYQLITWSKDQIMRLWPISADVVKGAEICSDRDLSLETIGDRADMTPSFSNQSNYSSQPENLTLIAQHTSNQFPNRPRDLDMMPFEEDDDFSDGGLEFRSDSLRAPLSSFADLSLKDRKRSNAWLKRSSNGLNDSNQKETDRIASSTPSKTTIKAAADHSVPVTLEEEIHQVERHFSDVHIDKTNIAQRSCSLSIESASDHLWSSTVASSGKLFVFLRIDAHFPFDYPHVPAHFEIQKTGMTSMANRTFLTVKLGQIATAFATKSLPCLEACVRYLLGDPNATAPIPSVKVYGDSFHPSSLSGTSAGFSVDSHHDPIDRERDHEHTLNREIRGLGRSPNDYSISETSSSDAEGSVPLMGKRVKPIGDRRLMRETTTGKDKGNVPFPVLCAASFSMCGKLVYFKSPLPHPSTTKFTTYTLSSRNQQPVLQSQHFQTQPKTYPLYESYRAFVLSRFPKITVAAAGSNVSTAGDILANELVSNEMTTMDTPPRTKSKMDFWLDDDPAGEEETAPSLFWRKKPASSFQPTVFTSPDFLVQLQRFSSPAPTSGSGASGKKKHSLVSATNLFGSGNLQGLPNTQAEPSIQSRLRDDVDHSSPNNIFDAMERTEKGVPSKQVAKNHRRRSSTISTSSNTSDASFDDMLAKGFTIPFMIPNRKSLISNMNENVTRSSTAILTLSPSGAKSCMNIDTPMLQASVTPSFALKHTSPETLSVSSKNVDTSYLSSDSPTVKALHRPVSDAYKTPFNAEDDFNLPRRRHRSISDTSDRIKRHLKSDMDVFENESVSDISDIEFRFASRYQGESYGRTHAPIPSTPAKSGLQNNFGSNHTPFIGVHMPAGIEYQNGYGTIVHTWDVSSFLPMRRDLAEKYTLCGSDCGKICRNNRNVALGMGLVDLAKIWNIAELVVNQNAIVRRTLEDDDNVHFQRMHWQNHPFGRRMVHSLFNQLERMGDLQTLAMLVCVFAEKSNDVTPEIHQIQVEESVPAYQLNRLEAPIFFHRRSDPVIALSLNNPINQYGISRNSYSGSDLPFLVAPNTTSASISIDKNMSKANNIYHQTSPVQSIRGNSRAQTLMQSYPHVGMQPISGVSIGSLSSLVYSSTGSLVSTTGMSYVSDVASRSALIGTTASKSMGIPSRHRESGGRLVRTLSTGGAGSAAVTGKLLIGSPLSNSHIVGMLPQTSLASLPTAMSSIDRVNTNLVMRPIVHSLSPPSLQQSSTSPFVAANMLVASPIDLPTMSTLAISTLGSMAVKTSPSLSKTGQNINLVITEMHLDGDHQDEFKPNMILAPSEATPNLSLDQSMPNRVLSSAEHHDIYQMGLLDPHLCDTYNGYVWRYAELLYSWGLLHQRAELLKFRSFFVSRDHISEHSVGNVIHVCQVCETELRYHKLGQYCLKCHTVVPGFRCSICRLPCKTLAQVCLECNHGGHVGHIQAWFSENTECPTGCGCQCLKLGTDMWSGYNRQ</sequence>
<gene>
    <name evidence="6" type="ORF">BATDEDRAFT_35461</name>
</gene>
<dbReference type="Pfam" id="PF17120">
    <property type="entry name" value="zf-RING_16"/>
    <property type="match status" value="1"/>
</dbReference>
<dbReference type="InterPro" id="IPR015943">
    <property type="entry name" value="WD40/YVTN_repeat-like_dom_sf"/>
</dbReference>
<dbReference type="Gene3D" id="2.130.10.10">
    <property type="entry name" value="YVTN repeat-like/Quinoprotein amine dehydrogenase"/>
    <property type="match status" value="1"/>
</dbReference>
<feature type="repeat" description="WD" evidence="3">
    <location>
        <begin position="127"/>
        <end position="168"/>
    </location>
</feature>
<feature type="region of interest" description="Disordered" evidence="4">
    <location>
        <begin position="842"/>
        <end position="908"/>
    </location>
</feature>
<dbReference type="GO" id="GO:0005774">
    <property type="term" value="C:vacuolar membrane"/>
    <property type="evidence" value="ECO:0000318"/>
    <property type="project" value="GO_Central"/>
</dbReference>
<proteinExistence type="predicted"/>
<dbReference type="PROSITE" id="PS00678">
    <property type="entry name" value="WD_REPEATS_1"/>
    <property type="match status" value="2"/>
</dbReference>
<evidence type="ECO:0000256" key="4">
    <source>
        <dbReference type="SAM" id="MobiDB-lite"/>
    </source>
</evidence>
<dbReference type="OMA" id="YPCPRLC"/>
<evidence type="ECO:0000259" key="5">
    <source>
        <dbReference type="Pfam" id="PF17120"/>
    </source>
</evidence>
<feature type="domain" description="WDR59/RTC1-like RING zinc finger" evidence="5">
    <location>
        <begin position="1673"/>
        <end position="1720"/>
    </location>
</feature>
<dbReference type="PROSITE" id="PS50294">
    <property type="entry name" value="WD_REPEATS_REGION"/>
    <property type="match status" value="1"/>
</dbReference>
<dbReference type="EMBL" id="GL882886">
    <property type="protein sequence ID" value="EGF79314.1"/>
    <property type="molecule type" value="Genomic_DNA"/>
</dbReference>
<dbReference type="InterPro" id="IPR049566">
    <property type="entry name" value="WDR59_RTC1-like_RING_Znf"/>
</dbReference>
<dbReference type="PANTHER" id="PTHR46170:SF1">
    <property type="entry name" value="GATOR COMPLEX PROTEIN WDR59"/>
    <property type="match status" value="1"/>
</dbReference>